<organism evidence="2 3">
    <name type="scientific">Daphnia pulex</name>
    <name type="common">Water flea</name>
    <dbReference type="NCBI Taxonomy" id="6669"/>
    <lineage>
        <taxon>Eukaryota</taxon>
        <taxon>Metazoa</taxon>
        <taxon>Ecdysozoa</taxon>
        <taxon>Arthropoda</taxon>
        <taxon>Crustacea</taxon>
        <taxon>Branchiopoda</taxon>
        <taxon>Diplostraca</taxon>
        <taxon>Cladocera</taxon>
        <taxon>Anomopoda</taxon>
        <taxon>Daphniidae</taxon>
        <taxon>Daphnia</taxon>
    </lineage>
</organism>
<evidence type="ECO:0000313" key="3">
    <source>
        <dbReference type="Proteomes" id="UP000000305"/>
    </source>
</evidence>
<evidence type="ECO:0000256" key="1">
    <source>
        <dbReference type="SAM" id="MobiDB-lite"/>
    </source>
</evidence>
<dbReference type="EMBL" id="GL732746">
    <property type="protein sequence ID" value="EFX65412.1"/>
    <property type="molecule type" value="Genomic_DNA"/>
</dbReference>
<accession>E9HS74</accession>
<protein>
    <submittedName>
        <fullName evidence="2">Uncharacterized protein</fullName>
    </submittedName>
</protein>
<gene>
    <name evidence="2" type="ORF">DAPPUDRAFT_333207</name>
</gene>
<dbReference type="HOGENOM" id="CLU_2111315_0_0_1"/>
<sequence>MGRGALQEDTEVPSTTAIITLDGQRSEVSSPSRINENGFPQFVQLSRLVARASGQYVPSQRKKIASTKMAYLINFGLAPFFREYLQDVLAKPGQRLAKPGQRLGQVSLSFVLMDR</sequence>
<feature type="region of interest" description="Disordered" evidence="1">
    <location>
        <begin position="1"/>
        <end position="33"/>
    </location>
</feature>
<name>E9HS74_DAPPU</name>
<proteinExistence type="predicted"/>
<reference evidence="2 3" key="1">
    <citation type="journal article" date="2011" name="Science">
        <title>The ecoresponsive genome of Daphnia pulex.</title>
        <authorList>
            <person name="Colbourne J.K."/>
            <person name="Pfrender M.E."/>
            <person name="Gilbert D."/>
            <person name="Thomas W.K."/>
            <person name="Tucker A."/>
            <person name="Oakley T.H."/>
            <person name="Tokishita S."/>
            <person name="Aerts A."/>
            <person name="Arnold G.J."/>
            <person name="Basu M.K."/>
            <person name="Bauer D.J."/>
            <person name="Caceres C.E."/>
            <person name="Carmel L."/>
            <person name="Casola C."/>
            <person name="Choi J.H."/>
            <person name="Detter J.C."/>
            <person name="Dong Q."/>
            <person name="Dusheyko S."/>
            <person name="Eads B.D."/>
            <person name="Frohlich T."/>
            <person name="Geiler-Samerotte K.A."/>
            <person name="Gerlach D."/>
            <person name="Hatcher P."/>
            <person name="Jogdeo S."/>
            <person name="Krijgsveld J."/>
            <person name="Kriventseva E.V."/>
            <person name="Kultz D."/>
            <person name="Laforsch C."/>
            <person name="Lindquist E."/>
            <person name="Lopez J."/>
            <person name="Manak J.R."/>
            <person name="Muller J."/>
            <person name="Pangilinan J."/>
            <person name="Patwardhan R.P."/>
            <person name="Pitluck S."/>
            <person name="Pritham E.J."/>
            <person name="Rechtsteiner A."/>
            <person name="Rho M."/>
            <person name="Rogozin I.B."/>
            <person name="Sakarya O."/>
            <person name="Salamov A."/>
            <person name="Schaack S."/>
            <person name="Shapiro H."/>
            <person name="Shiga Y."/>
            <person name="Skalitzky C."/>
            <person name="Smith Z."/>
            <person name="Souvorov A."/>
            <person name="Sung W."/>
            <person name="Tang Z."/>
            <person name="Tsuchiya D."/>
            <person name="Tu H."/>
            <person name="Vos H."/>
            <person name="Wang M."/>
            <person name="Wolf Y.I."/>
            <person name="Yamagata H."/>
            <person name="Yamada T."/>
            <person name="Ye Y."/>
            <person name="Shaw J.R."/>
            <person name="Andrews J."/>
            <person name="Crease T.J."/>
            <person name="Tang H."/>
            <person name="Lucas S.M."/>
            <person name="Robertson H.M."/>
            <person name="Bork P."/>
            <person name="Koonin E.V."/>
            <person name="Zdobnov E.M."/>
            <person name="Grigoriev I.V."/>
            <person name="Lynch M."/>
            <person name="Boore J.L."/>
        </authorList>
    </citation>
    <scope>NUCLEOTIDE SEQUENCE [LARGE SCALE GENOMIC DNA]</scope>
</reference>
<dbReference type="KEGG" id="dpx:DAPPUDRAFT_333207"/>
<evidence type="ECO:0000313" key="2">
    <source>
        <dbReference type="EMBL" id="EFX65412.1"/>
    </source>
</evidence>
<dbReference type="InParanoid" id="E9HS74"/>
<keyword evidence="3" id="KW-1185">Reference proteome</keyword>
<dbReference type="Proteomes" id="UP000000305">
    <property type="component" value="Unassembled WGS sequence"/>
</dbReference>
<dbReference type="AlphaFoldDB" id="E9HS74"/>